<dbReference type="Pfam" id="PF19578">
    <property type="entry name" value="DUF6090"/>
    <property type="match status" value="1"/>
</dbReference>
<name>A0ABS7XVA3_9FLAO</name>
<reference evidence="3" key="1">
    <citation type="submission" date="2023-07" db="EMBL/GenBank/DDBJ databases">
        <authorList>
            <person name="Yue Y."/>
        </authorList>
    </citation>
    <scope>NUCLEOTIDE SEQUENCE [LARGE SCALE GENOMIC DNA]</scope>
    <source>
        <strain evidence="3">D23</strain>
    </source>
</reference>
<evidence type="ECO:0000313" key="2">
    <source>
        <dbReference type="EMBL" id="MCA0133948.1"/>
    </source>
</evidence>
<dbReference type="EMBL" id="JAIUJR010000036">
    <property type="protein sequence ID" value="MCA0133948.1"/>
    <property type="molecule type" value="Genomic_DNA"/>
</dbReference>
<sequence>MIKFFRKIRQNLLSEGKTGKYFKYAIGEILLVVIGILIALSINNWNDQRKQKLVETEQLKSIKSELDLGLKNLDLILQKIDLHSNNIDSLINMMRKSMPNSFEISGELLGSTIMWRTSDVSINTLNAMIASGTLNQLTNEELRVKLANLPAILTDLTEDELMVREWSENHMVPFLAKIGLVSAAYSNRYGFKEMASRRSPVADFVNVTPTEEFIGMLTVRRVHFAFTQFQLPILKNYMEDLVQIINNDLKYK</sequence>
<keyword evidence="3" id="KW-1185">Reference proteome</keyword>
<keyword evidence="1" id="KW-1133">Transmembrane helix</keyword>
<evidence type="ECO:0000313" key="3">
    <source>
        <dbReference type="Proteomes" id="UP001198901"/>
    </source>
</evidence>
<evidence type="ECO:0000256" key="1">
    <source>
        <dbReference type="SAM" id="Phobius"/>
    </source>
</evidence>
<keyword evidence="1" id="KW-0472">Membrane</keyword>
<feature type="transmembrane region" description="Helical" evidence="1">
    <location>
        <begin position="21"/>
        <end position="42"/>
    </location>
</feature>
<protein>
    <submittedName>
        <fullName evidence="2">Uncharacterized protein</fullName>
    </submittedName>
</protein>
<accession>A0ABS7XVA3</accession>
<dbReference type="InterPro" id="IPR045749">
    <property type="entry name" value="DUF6090"/>
</dbReference>
<organism evidence="2 3">
    <name type="scientific">Winogradskyella alexanderae</name>
    <dbReference type="NCBI Taxonomy" id="2877123"/>
    <lineage>
        <taxon>Bacteria</taxon>
        <taxon>Pseudomonadati</taxon>
        <taxon>Bacteroidota</taxon>
        <taxon>Flavobacteriia</taxon>
        <taxon>Flavobacteriales</taxon>
        <taxon>Flavobacteriaceae</taxon>
        <taxon>Winogradskyella</taxon>
    </lineage>
</organism>
<gene>
    <name evidence="2" type="ORF">LBU54_15255</name>
</gene>
<dbReference type="Proteomes" id="UP001198901">
    <property type="component" value="Unassembled WGS sequence"/>
</dbReference>
<keyword evidence="1" id="KW-0812">Transmembrane</keyword>
<dbReference type="RefSeq" id="WP_224531984.1">
    <property type="nucleotide sequence ID" value="NZ_JAIUJR010000036.1"/>
</dbReference>
<comment type="caution">
    <text evidence="2">The sequence shown here is derived from an EMBL/GenBank/DDBJ whole genome shotgun (WGS) entry which is preliminary data.</text>
</comment>
<proteinExistence type="predicted"/>